<dbReference type="SUPFAM" id="SSF53649">
    <property type="entry name" value="Alkaline phosphatase-like"/>
    <property type="match status" value="1"/>
</dbReference>
<evidence type="ECO:0000256" key="1">
    <source>
        <dbReference type="SAM" id="SignalP"/>
    </source>
</evidence>
<feature type="chain" id="PRO_5028975926" evidence="1">
    <location>
        <begin position="27"/>
        <end position="409"/>
    </location>
</feature>
<dbReference type="PANTHER" id="PTHR10151">
    <property type="entry name" value="ECTONUCLEOTIDE PYROPHOSPHATASE/PHOSPHODIESTERASE"/>
    <property type="match status" value="1"/>
</dbReference>
<dbReference type="PROSITE" id="PS51257">
    <property type="entry name" value="PROKAR_LIPOPROTEIN"/>
    <property type="match status" value="1"/>
</dbReference>
<keyword evidence="1" id="KW-0732">Signal</keyword>
<evidence type="ECO:0000313" key="3">
    <source>
        <dbReference type="Proteomes" id="UP000481327"/>
    </source>
</evidence>
<dbReference type="EMBL" id="WIOL01000001">
    <property type="protein sequence ID" value="MQT16204.1"/>
    <property type="molecule type" value="Genomic_DNA"/>
</dbReference>
<dbReference type="PANTHER" id="PTHR10151:SF120">
    <property type="entry name" value="BIS(5'-ADENOSYL)-TRIPHOSPHATASE"/>
    <property type="match status" value="1"/>
</dbReference>
<feature type="signal peptide" evidence="1">
    <location>
        <begin position="1"/>
        <end position="26"/>
    </location>
</feature>
<reference evidence="2 3" key="1">
    <citation type="submission" date="2019-09" db="EMBL/GenBank/DDBJ databases">
        <title>Polymorphobacter sp. isolated from a lake in China.</title>
        <authorList>
            <person name="Liu Z."/>
        </authorList>
    </citation>
    <scope>NUCLEOTIDE SEQUENCE [LARGE SCALE GENOMIC DNA]</scope>
    <source>
        <strain evidence="2 3">D40P</strain>
    </source>
</reference>
<dbReference type="Pfam" id="PF01663">
    <property type="entry name" value="Phosphodiest"/>
    <property type="match status" value="1"/>
</dbReference>
<gene>
    <name evidence="2" type="ORF">F3168_02890</name>
</gene>
<dbReference type="OrthoDB" id="9771966at2"/>
<dbReference type="Gene3D" id="3.40.720.10">
    <property type="entry name" value="Alkaline Phosphatase, subunit A"/>
    <property type="match status" value="1"/>
</dbReference>
<accession>A0A7C9KLA8</accession>
<name>A0A7C9KLA8_9SPHN</name>
<comment type="caution">
    <text evidence="2">The sequence shown here is derived from an EMBL/GenBank/DDBJ whole genome shotgun (WGS) entry which is preliminary data.</text>
</comment>
<organism evidence="2 3">
    <name type="scientific">Sandarakinorhabdus fusca</name>
    <dbReference type="NCBI Taxonomy" id="1439888"/>
    <lineage>
        <taxon>Bacteria</taxon>
        <taxon>Pseudomonadati</taxon>
        <taxon>Pseudomonadota</taxon>
        <taxon>Alphaproteobacteria</taxon>
        <taxon>Sphingomonadales</taxon>
        <taxon>Sphingosinicellaceae</taxon>
        <taxon>Sandarakinorhabdus</taxon>
    </lineage>
</organism>
<dbReference type="RefSeq" id="WP_152576628.1">
    <property type="nucleotide sequence ID" value="NZ_JAATJI010000001.1"/>
</dbReference>
<dbReference type="InterPro" id="IPR017850">
    <property type="entry name" value="Alkaline_phosphatase_core_sf"/>
</dbReference>
<dbReference type="AlphaFoldDB" id="A0A7C9KLA8"/>
<dbReference type="GO" id="GO:0016787">
    <property type="term" value="F:hydrolase activity"/>
    <property type="evidence" value="ECO:0007669"/>
    <property type="project" value="UniProtKB-ARBA"/>
</dbReference>
<evidence type="ECO:0000313" key="2">
    <source>
        <dbReference type="EMBL" id="MQT16204.1"/>
    </source>
</evidence>
<dbReference type="Gene3D" id="3.30.1360.180">
    <property type="match status" value="1"/>
</dbReference>
<dbReference type="InterPro" id="IPR002591">
    <property type="entry name" value="Phosphodiest/P_Trfase"/>
</dbReference>
<dbReference type="CDD" id="cd16018">
    <property type="entry name" value="Enpp"/>
    <property type="match status" value="1"/>
</dbReference>
<protein>
    <submittedName>
        <fullName evidence="2">Alkaline phosphatase family protein</fullName>
    </submittedName>
</protein>
<dbReference type="Proteomes" id="UP000481327">
    <property type="component" value="Unassembled WGS sequence"/>
</dbReference>
<sequence length="409" mass="43677">MTMIRTTTMIALLLLAGCAARAPRLADVAAPTQRPPVILISVDGLRADYLTRGVTPNISALAASGVRATAMRPSFPSLTFPNHYTLVTGMRPDNHGIVNNTMEDPRIPGVRFSLSNRAAVEDPRWWNEAEPIWVTAEKAGLKTATMFWPGSEAAIHGVRPTQWLPFDGKLPNSDRVAQILAWVDQPARPAFMTLYLDTVDHDGHEFGPDAPETVKALAEVDAQIGALVAGLKARSVAANIVLVSDHGMASVAPERVVRLDLTVPAGSFRTVSTGAVAGLEPMPGQGAVLASALKRPHPHMTCWPRGAIPARLHYGHNPRVPSFVCLAQPGWMILDRGPSEDKALGGMHGYDPAAPEMAASFVAAGPAFRPGTVVAPFDNVDVYPVLTRLLGITPLPSDGKDRLAQAILR</sequence>
<keyword evidence="3" id="KW-1185">Reference proteome</keyword>
<proteinExistence type="predicted"/>